<comment type="caution">
    <text evidence="1">The sequence shown here is derived from an EMBL/GenBank/DDBJ whole genome shotgun (WGS) entry which is preliminary data.</text>
</comment>
<sequence length="451" mass="52747">MENGRADRLDLLPLGPEIILIRDNEMVDDEEEKNSFNMESVSWTEIADRLLILAKNHTLRKNQDVVATLLQNCNIPPSMDVQRSLQATCEELGQLLLFLRGHNRRQRACEGLVLVVCEVLSLVQTTPYTLSYGRRPWMKEEKTEVHYDCAMDIAYHLMDRWGICLAQCARSSDCRSFAIGSTMSRLERRIVKCSSDMKRLHNFMLQYEQEMKNATEEWAETMIKCRRDLEPQWINAKERDWKVYDDTFHRTKAVQMKFEENKNARNSLMHYAQEQELRSKFYRATLRLIRVATQQSSIYIEQEQQLQMASNETINVLGNEILEHMDTLCSALQDVMVPNLRYHGDVSGRTDITGDMTAVRTCEYVDQLDLIHFAKHFETFWLIHRSWFPQGVLAMLMRMKSCLNKMRPQGAFYAAQFPVFVSACKQVMLYYGIDRPIRGSQTFCKQKKKTP</sequence>
<evidence type="ECO:0000313" key="1">
    <source>
        <dbReference type="EMBL" id="RQM17257.1"/>
    </source>
</evidence>
<evidence type="ECO:0000313" key="2">
    <source>
        <dbReference type="Proteomes" id="UP000286097"/>
    </source>
</evidence>
<dbReference type="VEuPathDB" id="FungiDB:DD237_000733"/>
<dbReference type="Proteomes" id="UP000286097">
    <property type="component" value="Unassembled WGS sequence"/>
</dbReference>
<organism evidence="1 2">
    <name type="scientific">Peronospora effusa</name>
    <dbReference type="NCBI Taxonomy" id="542832"/>
    <lineage>
        <taxon>Eukaryota</taxon>
        <taxon>Sar</taxon>
        <taxon>Stramenopiles</taxon>
        <taxon>Oomycota</taxon>
        <taxon>Peronosporomycetes</taxon>
        <taxon>Peronosporales</taxon>
        <taxon>Peronosporaceae</taxon>
        <taxon>Peronospora</taxon>
    </lineage>
</organism>
<name>A0A3R7XL25_9STRA</name>
<reference evidence="1 2" key="1">
    <citation type="submission" date="2018-06" db="EMBL/GenBank/DDBJ databases">
        <title>Comparative genomics of downy mildews reveals potential adaptations to biotrophy.</title>
        <authorList>
            <person name="Fletcher K."/>
            <person name="Klosterman S.J."/>
            <person name="Derevnina L."/>
            <person name="Martin F."/>
            <person name="Koike S."/>
            <person name="Reyes Chin-Wo S."/>
            <person name="Mou B."/>
            <person name="Michelmore R."/>
        </authorList>
    </citation>
    <scope>NUCLEOTIDE SEQUENCE [LARGE SCALE GENOMIC DNA]</scope>
    <source>
        <strain evidence="1 2">R13</strain>
    </source>
</reference>
<proteinExistence type="predicted"/>
<accession>A0A3R7XL25</accession>
<dbReference type="EMBL" id="QKXF01000099">
    <property type="protein sequence ID" value="RQM17257.1"/>
    <property type="molecule type" value="Genomic_DNA"/>
</dbReference>
<dbReference type="AlphaFoldDB" id="A0A3R7XL25"/>
<protein>
    <submittedName>
        <fullName evidence="1">Uncharacterized protein</fullName>
    </submittedName>
</protein>
<gene>
    <name evidence="1" type="ORF">DD237_000733</name>
</gene>